<evidence type="ECO:0000313" key="2">
    <source>
        <dbReference type="Proteomes" id="UP000236291"/>
    </source>
</evidence>
<dbReference type="AlphaFoldDB" id="A0A2K3KB80"/>
<evidence type="ECO:0000313" key="1">
    <source>
        <dbReference type="EMBL" id="PNX63509.1"/>
    </source>
</evidence>
<reference evidence="1 2" key="1">
    <citation type="journal article" date="2014" name="Am. J. Bot.">
        <title>Genome assembly and annotation for red clover (Trifolium pratense; Fabaceae).</title>
        <authorList>
            <person name="Istvanek J."/>
            <person name="Jaros M."/>
            <person name="Krenek A."/>
            <person name="Repkova J."/>
        </authorList>
    </citation>
    <scope>NUCLEOTIDE SEQUENCE [LARGE SCALE GENOMIC DNA]</scope>
    <source>
        <strain evidence="2">cv. Tatra</strain>
        <tissue evidence="1">Young leaves</tissue>
    </source>
</reference>
<accession>A0A2K3KB80</accession>
<sequence>MDSHFAGSLWELVREWVDISPVDSTTLHDHFAQFTASCRCISSAAVLSAASLTRLCLG</sequence>
<protein>
    <submittedName>
        <fullName evidence="1">Uncharacterized protein</fullName>
    </submittedName>
</protein>
<gene>
    <name evidence="1" type="ORF">L195_g061663</name>
</gene>
<comment type="caution">
    <text evidence="1">The sequence shown here is derived from an EMBL/GenBank/DDBJ whole genome shotgun (WGS) entry which is preliminary data.</text>
</comment>
<dbReference type="Proteomes" id="UP000236291">
    <property type="component" value="Unassembled WGS sequence"/>
</dbReference>
<dbReference type="EMBL" id="ASHM01155975">
    <property type="protein sequence ID" value="PNX63509.1"/>
    <property type="molecule type" value="Genomic_DNA"/>
</dbReference>
<proteinExistence type="predicted"/>
<feature type="non-terminal residue" evidence="1">
    <location>
        <position position="58"/>
    </location>
</feature>
<name>A0A2K3KB80_TRIPR</name>
<reference evidence="1 2" key="2">
    <citation type="journal article" date="2017" name="Front. Plant Sci.">
        <title>Gene Classification and Mining of Molecular Markers Useful in Red Clover (Trifolium pratense) Breeding.</title>
        <authorList>
            <person name="Istvanek J."/>
            <person name="Dluhosova J."/>
            <person name="Dluhos P."/>
            <person name="Patkova L."/>
            <person name="Nedelnik J."/>
            <person name="Repkova J."/>
        </authorList>
    </citation>
    <scope>NUCLEOTIDE SEQUENCE [LARGE SCALE GENOMIC DNA]</scope>
    <source>
        <strain evidence="2">cv. Tatra</strain>
        <tissue evidence="1">Young leaves</tissue>
    </source>
</reference>
<organism evidence="1 2">
    <name type="scientific">Trifolium pratense</name>
    <name type="common">Red clover</name>
    <dbReference type="NCBI Taxonomy" id="57577"/>
    <lineage>
        <taxon>Eukaryota</taxon>
        <taxon>Viridiplantae</taxon>
        <taxon>Streptophyta</taxon>
        <taxon>Embryophyta</taxon>
        <taxon>Tracheophyta</taxon>
        <taxon>Spermatophyta</taxon>
        <taxon>Magnoliopsida</taxon>
        <taxon>eudicotyledons</taxon>
        <taxon>Gunneridae</taxon>
        <taxon>Pentapetalae</taxon>
        <taxon>rosids</taxon>
        <taxon>fabids</taxon>
        <taxon>Fabales</taxon>
        <taxon>Fabaceae</taxon>
        <taxon>Papilionoideae</taxon>
        <taxon>50 kb inversion clade</taxon>
        <taxon>NPAAA clade</taxon>
        <taxon>Hologalegina</taxon>
        <taxon>IRL clade</taxon>
        <taxon>Trifolieae</taxon>
        <taxon>Trifolium</taxon>
    </lineage>
</organism>